<evidence type="ECO:0000256" key="1">
    <source>
        <dbReference type="SAM" id="MobiDB-lite"/>
    </source>
</evidence>
<name>A0ABP8Z4B3_9ACTN</name>
<dbReference type="InterPro" id="IPR021903">
    <property type="entry name" value="DUF3515"/>
</dbReference>
<gene>
    <name evidence="3" type="ORF">GCM10023217_14610</name>
</gene>
<dbReference type="RefSeq" id="WP_345312968.1">
    <property type="nucleotide sequence ID" value="NZ_BAABIE010000005.1"/>
</dbReference>
<evidence type="ECO:0000256" key="2">
    <source>
        <dbReference type="SAM" id="Phobius"/>
    </source>
</evidence>
<evidence type="ECO:0000313" key="3">
    <source>
        <dbReference type="EMBL" id="GAA4746173.1"/>
    </source>
</evidence>
<dbReference type="Pfam" id="PF12028">
    <property type="entry name" value="DUF3515"/>
    <property type="match status" value="1"/>
</dbReference>
<feature type="transmembrane region" description="Helical" evidence="2">
    <location>
        <begin position="38"/>
        <end position="60"/>
    </location>
</feature>
<keyword evidence="2" id="KW-0812">Transmembrane</keyword>
<comment type="caution">
    <text evidence="3">The sequence shown here is derived from an EMBL/GenBank/DDBJ whole genome shotgun (WGS) entry which is preliminary data.</text>
</comment>
<feature type="region of interest" description="Disordered" evidence="1">
    <location>
        <begin position="1"/>
        <end position="32"/>
    </location>
</feature>
<protein>
    <recommendedName>
        <fullName evidence="5">DUF3515 domain-containing protein</fullName>
    </recommendedName>
</protein>
<dbReference type="EMBL" id="BAABIE010000005">
    <property type="protein sequence ID" value="GAA4746173.1"/>
    <property type="molecule type" value="Genomic_DNA"/>
</dbReference>
<accession>A0ABP8Z4B3</accession>
<evidence type="ECO:0000313" key="4">
    <source>
        <dbReference type="Proteomes" id="UP001500822"/>
    </source>
</evidence>
<keyword evidence="4" id="KW-1185">Reference proteome</keyword>
<feature type="compositionally biased region" description="Basic and acidic residues" evidence="1">
    <location>
        <begin position="1"/>
        <end position="23"/>
    </location>
</feature>
<dbReference type="Proteomes" id="UP001500822">
    <property type="component" value="Unassembled WGS sequence"/>
</dbReference>
<reference evidence="4" key="1">
    <citation type="journal article" date="2019" name="Int. J. Syst. Evol. Microbiol.">
        <title>The Global Catalogue of Microorganisms (GCM) 10K type strain sequencing project: providing services to taxonomists for standard genome sequencing and annotation.</title>
        <authorList>
            <consortium name="The Broad Institute Genomics Platform"/>
            <consortium name="The Broad Institute Genome Sequencing Center for Infectious Disease"/>
            <person name="Wu L."/>
            <person name="Ma J."/>
        </authorList>
    </citation>
    <scope>NUCLEOTIDE SEQUENCE [LARGE SCALE GENOMIC DNA]</scope>
    <source>
        <strain evidence="4">JCM 18077</strain>
    </source>
</reference>
<organism evidence="3 4">
    <name type="scientific">Gordonia alkaliphila</name>
    <dbReference type="NCBI Taxonomy" id="1053547"/>
    <lineage>
        <taxon>Bacteria</taxon>
        <taxon>Bacillati</taxon>
        <taxon>Actinomycetota</taxon>
        <taxon>Actinomycetes</taxon>
        <taxon>Mycobacteriales</taxon>
        <taxon>Gordoniaceae</taxon>
        <taxon>Gordonia</taxon>
    </lineage>
</organism>
<proteinExistence type="predicted"/>
<evidence type="ECO:0008006" key="5">
    <source>
        <dbReference type="Google" id="ProtNLM"/>
    </source>
</evidence>
<sequence>MTDRDRTEGKSTDGDRTGGDRTGGDTTGGDEPARLSPALIATLVAIPAMVLAGFIVFAVFKSSEQVMTPVDSYATVEQDAAACGPLIAKLPESFGDFGGREIDGDTVRWTSSADDDGDPLVFKCGVARPEALAPTSALQVINPTQWFITDTDEERGQAYVLVDRRPYVAVWVPKSAGNGPLTDISGLMAQLPAAPLDFGSN</sequence>
<keyword evidence="2" id="KW-1133">Transmembrane helix</keyword>
<keyword evidence="2" id="KW-0472">Membrane</keyword>